<keyword evidence="4 6" id="KW-0670">Pyruvate</keyword>
<comment type="cofactor">
    <cofactor evidence="1 4">
        <name>thiamine diphosphate</name>
        <dbReference type="ChEBI" id="CHEBI:58937"/>
    </cofactor>
</comment>
<dbReference type="AlphaFoldDB" id="A0A0W0TIM9"/>
<dbReference type="PATRIC" id="fig|453.4.peg.3364"/>
<dbReference type="GO" id="GO:0004739">
    <property type="term" value="F:pyruvate dehydrogenase (acetyl-transferring) activity"/>
    <property type="evidence" value="ECO:0007669"/>
    <property type="project" value="UniProtKB-UniRule"/>
</dbReference>
<organism evidence="6 8">
    <name type="scientific">Legionella feeleii</name>
    <dbReference type="NCBI Taxonomy" id="453"/>
    <lineage>
        <taxon>Bacteria</taxon>
        <taxon>Pseudomonadati</taxon>
        <taxon>Pseudomonadota</taxon>
        <taxon>Gammaproteobacteria</taxon>
        <taxon>Legionellales</taxon>
        <taxon>Legionellaceae</taxon>
        <taxon>Legionella</taxon>
    </lineage>
</organism>
<evidence type="ECO:0000313" key="7">
    <source>
        <dbReference type="EMBL" id="SPX60000.1"/>
    </source>
</evidence>
<dbReference type="InterPro" id="IPR050771">
    <property type="entry name" value="Alpha-ketoacid_DH_E1_comp"/>
</dbReference>
<evidence type="ECO:0000256" key="2">
    <source>
        <dbReference type="ARBA" id="ARBA00023002"/>
    </source>
</evidence>
<evidence type="ECO:0000313" key="8">
    <source>
        <dbReference type="Proteomes" id="UP000054698"/>
    </source>
</evidence>
<reference evidence="6 8" key="1">
    <citation type="submission" date="2015-11" db="EMBL/GenBank/DDBJ databases">
        <title>Genomic analysis of 38 Legionella species identifies large and diverse effector repertoires.</title>
        <authorList>
            <person name="Burstein D."/>
            <person name="Amaro F."/>
            <person name="Zusman T."/>
            <person name="Lifshitz Z."/>
            <person name="Cohen O."/>
            <person name="Gilbert J.A."/>
            <person name="Pupko T."/>
            <person name="Shuman H.A."/>
            <person name="Segal G."/>
        </authorList>
    </citation>
    <scope>NUCLEOTIDE SEQUENCE [LARGE SCALE GENOMIC DNA]</scope>
    <source>
        <strain evidence="6 8">WO-44C</strain>
    </source>
</reference>
<keyword evidence="3 4" id="KW-0786">Thiamine pyrophosphate</keyword>
<dbReference type="SUPFAM" id="SSF52518">
    <property type="entry name" value="Thiamin diphosphate-binding fold (THDP-binding)"/>
    <property type="match status" value="1"/>
</dbReference>
<accession>A0A0W0TIM9</accession>
<proteinExistence type="predicted"/>
<evidence type="ECO:0000256" key="4">
    <source>
        <dbReference type="RuleBase" id="RU366007"/>
    </source>
</evidence>
<dbReference type="Gene3D" id="3.40.50.970">
    <property type="match status" value="1"/>
</dbReference>
<dbReference type="Pfam" id="PF00676">
    <property type="entry name" value="E1_dh"/>
    <property type="match status" value="1"/>
</dbReference>
<sequence>MAALLTRRQAVTTVARFEIPFTQIINEQGEPCVTLPSFAGDKTLLQELYRIMVRTRTFDKKAIALQRTGKMGTYAPINGQEAISTAIGHAMRPEDVFVPYYRDYAAQFQRGVKMSEILAYWGGDERGSQFACDSEDLPICVPIASQCLHAAGVAFAFKYRKQARVAVVCLGEGGTSEGDFYEAMNVAGTWKLPVVFIVNNNQWAISVPLSKQTASQTVAQKAIAAGFAGTQIDGNDILACRQVIGEAIEKARLGQGPTLIEALTYRLCDHTTADDATRYQPQEEVEKAKLKEPIGRFRHFLEQQNLWDKTQEEKLLKECGELVQQAVDEYLERTPQPISSAFDYHYAELPDYLVEQRAIAMEEAAHA</sequence>
<dbReference type="EMBL" id="UASS01000005">
    <property type="protein sequence ID" value="SPX60000.1"/>
    <property type="molecule type" value="Genomic_DNA"/>
</dbReference>
<evidence type="ECO:0000259" key="5">
    <source>
        <dbReference type="Pfam" id="PF00676"/>
    </source>
</evidence>
<comment type="function">
    <text evidence="4">The pyruvate dehydrogenase complex catalyzes the overall conversion of pyruvate to acetyl-CoA and CO(2). It contains multiple copies of three enzymatic components: pyruvate dehydrogenase (E1), dihydrolipoamide acetyltransferase (E2) and lipoamide dehydrogenase (E3).</text>
</comment>
<dbReference type="Proteomes" id="UP000251942">
    <property type="component" value="Unassembled WGS sequence"/>
</dbReference>
<dbReference type="GO" id="GO:0009083">
    <property type="term" value="P:branched-chain amino acid catabolic process"/>
    <property type="evidence" value="ECO:0007669"/>
    <property type="project" value="TreeGrafter"/>
</dbReference>
<reference evidence="7 9" key="2">
    <citation type="submission" date="2018-06" db="EMBL/GenBank/DDBJ databases">
        <authorList>
            <consortium name="Pathogen Informatics"/>
            <person name="Doyle S."/>
        </authorList>
    </citation>
    <scope>NUCLEOTIDE SEQUENCE [LARGE SCALE GENOMIC DNA]</scope>
    <source>
        <strain evidence="7 9">NCTC12022</strain>
    </source>
</reference>
<dbReference type="CDD" id="cd02000">
    <property type="entry name" value="TPP_E1_PDC_ADC_BCADC"/>
    <property type="match status" value="1"/>
</dbReference>
<dbReference type="EMBL" id="LNYB01000085">
    <property type="protein sequence ID" value="KTC95418.1"/>
    <property type="molecule type" value="Genomic_DNA"/>
</dbReference>
<gene>
    <name evidence="7" type="primary">pdhA</name>
    <name evidence="6" type="ORF">Lfee_3083</name>
    <name evidence="7" type="ORF">NCTC12022_00716</name>
</gene>
<keyword evidence="8" id="KW-1185">Reference proteome</keyword>
<dbReference type="EC" id="1.2.4.1" evidence="4"/>
<protein>
    <recommendedName>
        <fullName evidence="4">Pyruvate dehydrogenase E1 component subunit alpha</fullName>
        <ecNumber evidence="4">1.2.4.1</ecNumber>
    </recommendedName>
</protein>
<keyword evidence="2 4" id="KW-0560">Oxidoreductase</keyword>
<comment type="catalytic activity">
    <reaction evidence="4">
        <text>N(6)-[(R)-lipoyl]-L-lysyl-[protein] + pyruvate + H(+) = N(6)-[(R)-S(8)-acetyldihydrolipoyl]-L-lysyl-[protein] + CO2</text>
        <dbReference type="Rhea" id="RHEA:19189"/>
        <dbReference type="Rhea" id="RHEA-COMP:10474"/>
        <dbReference type="Rhea" id="RHEA-COMP:10478"/>
        <dbReference type="ChEBI" id="CHEBI:15361"/>
        <dbReference type="ChEBI" id="CHEBI:15378"/>
        <dbReference type="ChEBI" id="CHEBI:16526"/>
        <dbReference type="ChEBI" id="CHEBI:83099"/>
        <dbReference type="ChEBI" id="CHEBI:83111"/>
        <dbReference type="EC" id="1.2.4.1"/>
    </reaction>
</comment>
<evidence type="ECO:0000256" key="1">
    <source>
        <dbReference type="ARBA" id="ARBA00001964"/>
    </source>
</evidence>
<feature type="domain" description="Dehydrogenase E1 component" evidence="5">
    <location>
        <begin position="49"/>
        <end position="330"/>
    </location>
</feature>
<dbReference type="PANTHER" id="PTHR43380">
    <property type="entry name" value="2-OXOISOVALERATE DEHYDROGENASE SUBUNIT ALPHA, MITOCHONDRIAL"/>
    <property type="match status" value="1"/>
</dbReference>
<dbReference type="InterPro" id="IPR017596">
    <property type="entry name" value="PdhA/BkdA"/>
</dbReference>
<dbReference type="PANTHER" id="PTHR43380:SF1">
    <property type="entry name" value="2-OXOISOVALERATE DEHYDROGENASE SUBUNIT ALPHA, MITOCHONDRIAL"/>
    <property type="match status" value="1"/>
</dbReference>
<dbReference type="STRING" id="453.Lfee_3083"/>
<comment type="subunit">
    <text evidence="4">Heterodimer of an alpha and a beta chain.</text>
</comment>
<dbReference type="Proteomes" id="UP000054698">
    <property type="component" value="Unassembled WGS sequence"/>
</dbReference>
<evidence type="ECO:0000313" key="9">
    <source>
        <dbReference type="Proteomes" id="UP000251942"/>
    </source>
</evidence>
<name>A0A0W0TIM9_9GAMM</name>
<evidence type="ECO:0000313" key="6">
    <source>
        <dbReference type="EMBL" id="KTC95418.1"/>
    </source>
</evidence>
<evidence type="ECO:0000256" key="3">
    <source>
        <dbReference type="ARBA" id="ARBA00023052"/>
    </source>
</evidence>
<dbReference type="NCBIfam" id="TIGR03181">
    <property type="entry name" value="PDH_E1_alph_x"/>
    <property type="match status" value="1"/>
</dbReference>
<dbReference type="InterPro" id="IPR029061">
    <property type="entry name" value="THDP-binding"/>
</dbReference>
<dbReference type="InterPro" id="IPR001017">
    <property type="entry name" value="DH_E1"/>
</dbReference>